<protein>
    <submittedName>
        <fullName evidence="1">Uncharacterized protein</fullName>
    </submittedName>
</protein>
<proteinExistence type="predicted"/>
<reference evidence="1" key="1">
    <citation type="submission" date="2014-09" db="EMBL/GenBank/DDBJ databases">
        <authorList>
            <person name="Magalhaes I.L.F."/>
            <person name="Oliveira U."/>
            <person name="Santos F.R."/>
            <person name="Vidigal T.H.D.A."/>
            <person name="Brescovit A.D."/>
            <person name="Santos A.J."/>
        </authorList>
    </citation>
    <scope>NUCLEOTIDE SEQUENCE</scope>
    <source>
        <tissue evidence="1">Shoot tissue taken approximately 20 cm above the soil surface</tissue>
    </source>
</reference>
<evidence type="ECO:0000313" key="1">
    <source>
        <dbReference type="EMBL" id="JAD29415.1"/>
    </source>
</evidence>
<name>A0A0A8YY48_ARUDO</name>
<organism evidence="1">
    <name type="scientific">Arundo donax</name>
    <name type="common">Giant reed</name>
    <name type="synonym">Donax arundinaceus</name>
    <dbReference type="NCBI Taxonomy" id="35708"/>
    <lineage>
        <taxon>Eukaryota</taxon>
        <taxon>Viridiplantae</taxon>
        <taxon>Streptophyta</taxon>
        <taxon>Embryophyta</taxon>
        <taxon>Tracheophyta</taxon>
        <taxon>Spermatophyta</taxon>
        <taxon>Magnoliopsida</taxon>
        <taxon>Liliopsida</taxon>
        <taxon>Poales</taxon>
        <taxon>Poaceae</taxon>
        <taxon>PACMAD clade</taxon>
        <taxon>Arundinoideae</taxon>
        <taxon>Arundineae</taxon>
        <taxon>Arundo</taxon>
    </lineage>
</organism>
<dbReference type="AlphaFoldDB" id="A0A0A8YY48"/>
<dbReference type="EMBL" id="GBRH01268480">
    <property type="protein sequence ID" value="JAD29415.1"/>
    <property type="molecule type" value="Transcribed_RNA"/>
</dbReference>
<sequence length="77" mass="8400">MQTPSSISHLIKVMPTVTDTVSLNSDSAFEPENAPCFLRLPVNQRGAKEDKTSRRLTTIAKCPCIAMESISCTTSIE</sequence>
<accession>A0A0A8YY48</accession>
<reference evidence="1" key="2">
    <citation type="journal article" date="2015" name="Data Brief">
        <title>Shoot transcriptome of the giant reed, Arundo donax.</title>
        <authorList>
            <person name="Barrero R.A."/>
            <person name="Guerrero F.D."/>
            <person name="Moolhuijzen P."/>
            <person name="Goolsby J.A."/>
            <person name="Tidwell J."/>
            <person name="Bellgard S.E."/>
            <person name="Bellgard M.I."/>
        </authorList>
    </citation>
    <scope>NUCLEOTIDE SEQUENCE</scope>
    <source>
        <tissue evidence="1">Shoot tissue taken approximately 20 cm above the soil surface</tissue>
    </source>
</reference>